<evidence type="ECO:0000256" key="1">
    <source>
        <dbReference type="SAM" id="Phobius"/>
    </source>
</evidence>
<feature type="transmembrane region" description="Helical" evidence="1">
    <location>
        <begin position="226"/>
        <end position="248"/>
    </location>
</feature>
<keyword evidence="1" id="KW-0472">Membrane</keyword>
<keyword evidence="1" id="KW-0812">Transmembrane</keyword>
<proteinExistence type="predicted"/>
<evidence type="ECO:0008006" key="4">
    <source>
        <dbReference type="Google" id="ProtNLM"/>
    </source>
</evidence>
<dbReference type="AlphaFoldDB" id="A0A1I5Y8B0"/>
<keyword evidence="1" id="KW-1133">Transmembrane helix</keyword>
<gene>
    <name evidence="2" type="ORF">SAMN05518683_13712</name>
</gene>
<dbReference type="STRING" id="1884432.SAMN05518683_13712"/>
<feature type="transmembrane region" description="Helical" evidence="1">
    <location>
        <begin position="180"/>
        <end position="201"/>
    </location>
</feature>
<evidence type="ECO:0000313" key="3">
    <source>
        <dbReference type="Proteomes" id="UP000198892"/>
    </source>
</evidence>
<organism evidence="2 3">
    <name type="scientific">Salibacterium halotolerans</name>
    <dbReference type="NCBI Taxonomy" id="1884432"/>
    <lineage>
        <taxon>Bacteria</taxon>
        <taxon>Bacillati</taxon>
        <taxon>Bacillota</taxon>
        <taxon>Bacilli</taxon>
        <taxon>Bacillales</taxon>
        <taxon>Bacillaceae</taxon>
    </lineage>
</organism>
<feature type="transmembrane region" description="Helical" evidence="1">
    <location>
        <begin position="308"/>
        <end position="335"/>
    </location>
</feature>
<feature type="transmembrane region" description="Helical" evidence="1">
    <location>
        <begin position="341"/>
        <end position="361"/>
    </location>
</feature>
<dbReference type="RefSeq" id="WP_093339742.1">
    <property type="nucleotide sequence ID" value="NZ_FOXD01000037.1"/>
</dbReference>
<dbReference type="OrthoDB" id="2199615at2"/>
<dbReference type="Proteomes" id="UP000198892">
    <property type="component" value="Unassembled WGS sequence"/>
</dbReference>
<reference evidence="3" key="1">
    <citation type="submission" date="2016-10" db="EMBL/GenBank/DDBJ databases">
        <authorList>
            <person name="Varghese N."/>
            <person name="Submissions S."/>
        </authorList>
    </citation>
    <scope>NUCLEOTIDE SEQUENCE [LARGE SCALE GENOMIC DNA]</scope>
    <source>
        <strain evidence="3">S7</strain>
    </source>
</reference>
<evidence type="ECO:0000313" key="2">
    <source>
        <dbReference type="EMBL" id="SFQ40147.1"/>
    </source>
</evidence>
<sequence>MKLLGYEMKKLMNWKIIGLVVIISAVFYQLFMAFDFEYFPNGKNKLHTFMISREMITEYGQEMNEQEFSDFQQTYRGEVEKANQYLQSNEEFAEAGISTYEQFTKSSNELRDKVMFDRDVDVFWELQAREGIMNQYELRTKMPHIPEGNEKERKRIQEVKNSGGMKTILPNEVVSNYNSLISSLAVLIVLSVMIVVSRVHITEEKSHMRMLQYTTHKGRYLFKTKIAASCLSAFFITAVHLAVFFMLYRTNHTGIFLDSRLHSFLHFKFYWIEFSFLGYILTTVGAVFILSFITAAVALFISRMVSRYITLVGGHIPMAVILIFLISQYLVYYLLTTDYPMYLTITTYAGLIAVSTFLLVYRWTKEKRMDIV</sequence>
<feature type="transmembrane region" description="Helical" evidence="1">
    <location>
        <begin position="268"/>
        <end position="301"/>
    </location>
</feature>
<name>A0A1I5Y8B0_9BACI</name>
<dbReference type="EMBL" id="FOXD01000037">
    <property type="protein sequence ID" value="SFQ40147.1"/>
    <property type="molecule type" value="Genomic_DNA"/>
</dbReference>
<accession>A0A1I5Y8B0</accession>
<protein>
    <recommendedName>
        <fullName evidence="4">ABC-2 family transporter protein</fullName>
    </recommendedName>
</protein>
<feature type="transmembrane region" description="Helical" evidence="1">
    <location>
        <begin position="12"/>
        <end position="31"/>
    </location>
</feature>
<keyword evidence="3" id="KW-1185">Reference proteome</keyword>